<dbReference type="Proteomes" id="UP000078555">
    <property type="component" value="Unassembled WGS sequence"/>
</dbReference>
<sequence>MYLMCICEYTHTCALIRTYFHQLPLCASSCVPTYLRTYVQTAQAHEQMKTAKIYSKNKEKDHEKSVSYGSPQNLNTFRRLSSKVLGDSLNGFDLNKALEKIDEHVKKYPVLNDMGKKLGIKSSYVVVSVGGFLLLSLIFGWGAALICNMVGFAYPGIL</sequence>
<keyword evidence="1" id="KW-0472">Membrane</keyword>
<evidence type="ECO:0000313" key="3">
    <source>
        <dbReference type="Proteomes" id="UP000078555"/>
    </source>
</evidence>
<keyword evidence="1" id="KW-0812">Transmembrane</keyword>
<name>A0A1A8YS78_PLAOA</name>
<accession>A0A1A8YS78</accession>
<proteinExistence type="predicted"/>
<evidence type="ECO:0000256" key="1">
    <source>
        <dbReference type="SAM" id="Phobius"/>
    </source>
</evidence>
<reference evidence="3" key="1">
    <citation type="submission" date="2016-05" db="EMBL/GenBank/DDBJ databases">
        <authorList>
            <person name="Naeem Raeece"/>
        </authorList>
    </citation>
    <scope>NUCLEOTIDE SEQUENCE [LARGE SCALE GENOMIC DNA]</scope>
</reference>
<evidence type="ECO:0000313" key="2">
    <source>
        <dbReference type="EMBL" id="SBT34391.1"/>
    </source>
</evidence>
<gene>
    <name evidence="2" type="ORF">POVWA1_022080</name>
</gene>
<feature type="transmembrane region" description="Helical" evidence="1">
    <location>
        <begin position="124"/>
        <end position="154"/>
    </location>
</feature>
<keyword evidence="3" id="KW-1185">Reference proteome</keyword>
<protein>
    <submittedName>
        <fullName evidence="2">HVA22/TB2/DP1 family protein, putative</fullName>
    </submittedName>
</protein>
<keyword evidence="1" id="KW-1133">Transmembrane helix</keyword>
<dbReference type="AlphaFoldDB" id="A0A1A8YS78"/>
<organism evidence="2 3">
    <name type="scientific">Plasmodium ovale wallikeri</name>
    <dbReference type="NCBI Taxonomy" id="864142"/>
    <lineage>
        <taxon>Eukaryota</taxon>
        <taxon>Sar</taxon>
        <taxon>Alveolata</taxon>
        <taxon>Apicomplexa</taxon>
        <taxon>Aconoidasida</taxon>
        <taxon>Haemosporida</taxon>
        <taxon>Plasmodiidae</taxon>
        <taxon>Plasmodium</taxon>
        <taxon>Plasmodium (Plasmodium)</taxon>
    </lineage>
</organism>
<dbReference type="EMBL" id="FLRD01000070">
    <property type="protein sequence ID" value="SBT34391.1"/>
    <property type="molecule type" value="Genomic_DNA"/>
</dbReference>